<feature type="modified residue" description="Pyruvic acid (Ser); by autocatalysis" evidence="12">
    <location>
        <position position="249"/>
    </location>
</feature>
<comment type="similarity">
    <text evidence="12">Belongs to the phosphatidylserine decarboxylase family. PSD-B subfamily. Prokaryotic type I sub-subfamily.</text>
</comment>
<dbReference type="Pfam" id="PF02666">
    <property type="entry name" value="PS_Dcarbxylase"/>
    <property type="match status" value="1"/>
</dbReference>
<keyword evidence="3 12" id="KW-0444">Lipid biosynthesis</keyword>
<comment type="function">
    <text evidence="12">Catalyzes the formation of phosphatidylethanolamine (PtdEtn) from phosphatidylserine (PtdSer).</text>
</comment>
<dbReference type="Proteomes" id="UP000886829">
    <property type="component" value="Unassembled WGS sequence"/>
</dbReference>
<keyword evidence="6 12" id="KW-0472">Membrane</keyword>
<accession>A0A9D2AZX8</accession>
<dbReference type="GO" id="GO:0006646">
    <property type="term" value="P:phosphatidylethanolamine biosynthetic process"/>
    <property type="evidence" value="ECO:0007669"/>
    <property type="project" value="UniProtKB-UniRule"/>
</dbReference>
<comment type="caution">
    <text evidence="13">The sequence shown here is derived from an EMBL/GenBank/DDBJ whole genome shotgun (WGS) entry which is preliminary data.</text>
</comment>
<feature type="site" description="Cleavage (non-hydrolytic); by autocatalysis" evidence="12">
    <location>
        <begin position="248"/>
        <end position="249"/>
    </location>
</feature>
<comment type="catalytic activity">
    <reaction evidence="12">
        <text>a 1,2-diacyl-sn-glycero-3-phospho-L-serine + H(+) = a 1,2-diacyl-sn-glycero-3-phosphoethanolamine + CO2</text>
        <dbReference type="Rhea" id="RHEA:20828"/>
        <dbReference type="ChEBI" id="CHEBI:15378"/>
        <dbReference type="ChEBI" id="CHEBI:16526"/>
        <dbReference type="ChEBI" id="CHEBI:57262"/>
        <dbReference type="ChEBI" id="CHEBI:64612"/>
        <dbReference type="EC" id="4.1.1.65"/>
    </reaction>
</comment>
<organism evidence="13 14">
    <name type="scientific">Candidatus Anaerobiospirillum pullistercoris</name>
    <dbReference type="NCBI Taxonomy" id="2838452"/>
    <lineage>
        <taxon>Bacteria</taxon>
        <taxon>Pseudomonadati</taxon>
        <taxon>Pseudomonadota</taxon>
        <taxon>Gammaproteobacteria</taxon>
        <taxon>Aeromonadales</taxon>
        <taxon>Succinivibrionaceae</taxon>
        <taxon>Anaerobiospirillum</taxon>
    </lineage>
</organism>
<keyword evidence="2 12" id="KW-1003">Cell membrane</keyword>
<evidence type="ECO:0000256" key="4">
    <source>
        <dbReference type="ARBA" id="ARBA00022793"/>
    </source>
</evidence>
<dbReference type="AlphaFoldDB" id="A0A9D2AZX8"/>
<reference evidence="13" key="2">
    <citation type="submission" date="2021-04" db="EMBL/GenBank/DDBJ databases">
        <authorList>
            <person name="Gilroy R."/>
        </authorList>
    </citation>
    <scope>NUCLEOTIDE SEQUENCE</scope>
    <source>
        <strain evidence="13">USASDec5-558</strain>
    </source>
</reference>
<feature type="active site" description="Charge relay system; for autoendoproteolytic cleavage activity" evidence="12">
    <location>
        <position position="148"/>
    </location>
</feature>
<dbReference type="InterPro" id="IPR033178">
    <property type="entry name" value="PSD_type1_pro"/>
</dbReference>
<keyword evidence="10 12" id="KW-1208">Phospholipid metabolism</keyword>
<keyword evidence="5 12" id="KW-0443">Lipid metabolism</keyword>
<evidence type="ECO:0000256" key="2">
    <source>
        <dbReference type="ARBA" id="ARBA00022475"/>
    </source>
</evidence>
<feature type="chain" id="PRO_5039775286" description="Phosphatidylserine decarboxylase alpha chain" evidence="12">
    <location>
        <begin position="249"/>
        <end position="286"/>
    </location>
</feature>
<keyword evidence="9 12" id="KW-0456">Lyase</keyword>
<evidence type="ECO:0000313" key="13">
    <source>
        <dbReference type="EMBL" id="HIX56035.1"/>
    </source>
</evidence>
<keyword evidence="7 12" id="KW-0865">Zymogen</keyword>
<feature type="active site" description="Charge relay system; for autoendoproteolytic cleavage activity" evidence="12">
    <location>
        <position position="249"/>
    </location>
</feature>
<reference evidence="13" key="1">
    <citation type="journal article" date="2021" name="PeerJ">
        <title>Extensive microbial diversity within the chicken gut microbiome revealed by metagenomics and culture.</title>
        <authorList>
            <person name="Gilroy R."/>
            <person name="Ravi A."/>
            <person name="Getino M."/>
            <person name="Pursley I."/>
            <person name="Horton D.L."/>
            <person name="Alikhan N.F."/>
            <person name="Baker D."/>
            <person name="Gharbi K."/>
            <person name="Hall N."/>
            <person name="Watson M."/>
            <person name="Adriaenssens E.M."/>
            <person name="Foster-Nyarko E."/>
            <person name="Jarju S."/>
            <person name="Secka A."/>
            <person name="Antonio M."/>
            <person name="Oren A."/>
            <person name="Chaudhuri R.R."/>
            <person name="La Ragione R."/>
            <person name="Hildebrand F."/>
            <person name="Pallen M.J."/>
        </authorList>
    </citation>
    <scope>NUCLEOTIDE SEQUENCE</scope>
    <source>
        <strain evidence="13">USASDec5-558</strain>
    </source>
</reference>
<evidence type="ECO:0000256" key="6">
    <source>
        <dbReference type="ARBA" id="ARBA00023136"/>
    </source>
</evidence>
<evidence type="ECO:0000256" key="11">
    <source>
        <dbReference type="ARBA" id="ARBA00023317"/>
    </source>
</evidence>
<dbReference type="PANTHER" id="PTHR10067:SF6">
    <property type="entry name" value="PHOSPHATIDYLSERINE DECARBOXYLASE PROENZYME, MITOCHONDRIAL"/>
    <property type="match status" value="1"/>
</dbReference>
<comment type="pathway">
    <text evidence="12">Phospholipid metabolism; phosphatidylethanolamine biosynthesis; phosphatidylethanolamine from CDP-diacylglycerol: step 2/2.</text>
</comment>
<name>A0A9D2AZX8_9GAMM</name>
<feature type="active site" description="Charge relay system; for autoendoproteolytic cleavage activity" evidence="12">
    <location>
        <position position="91"/>
    </location>
</feature>
<proteinExistence type="inferred from homology"/>
<dbReference type="NCBIfam" id="TIGR00163">
    <property type="entry name" value="PS_decarb"/>
    <property type="match status" value="1"/>
</dbReference>
<comment type="cofactor">
    <cofactor evidence="12">
        <name>pyruvate</name>
        <dbReference type="ChEBI" id="CHEBI:15361"/>
    </cofactor>
    <text evidence="12">Binds 1 pyruvoyl group covalently per subunit.</text>
</comment>
<dbReference type="GO" id="GO:0005886">
    <property type="term" value="C:plasma membrane"/>
    <property type="evidence" value="ECO:0007669"/>
    <property type="project" value="UniProtKB-SubCell"/>
</dbReference>
<feature type="active site" description="Schiff-base intermediate with substrate; via pyruvic acid; for decarboxylase activity" evidence="12">
    <location>
        <position position="249"/>
    </location>
</feature>
<comment type="subcellular location">
    <subcellularLocation>
        <location evidence="12">Cell membrane</location>
        <topology evidence="12">Peripheral membrane protein</topology>
    </subcellularLocation>
</comment>
<keyword evidence="4 12" id="KW-0210">Decarboxylase</keyword>
<protein>
    <recommendedName>
        <fullName evidence="12">Phosphatidylserine decarboxylase proenzyme</fullName>
        <ecNumber evidence="12">4.1.1.65</ecNumber>
    </recommendedName>
    <component>
        <recommendedName>
            <fullName evidence="12">Phosphatidylserine decarboxylase alpha chain</fullName>
        </recommendedName>
    </component>
    <component>
        <recommendedName>
            <fullName evidence="12">Phosphatidylserine decarboxylase beta chain</fullName>
        </recommendedName>
    </component>
</protein>
<comment type="PTM">
    <text evidence="12">Is synthesized initially as an inactive proenzyme. Formation of the active enzyme involves a self-maturation process in which the active site pyruvoyl group is generated from an internal serine residue via an autocatalytic post-translational modification. Two non-identical subunits are generated from the proenzyme in this reaction, and the pyruvate is formed at the N-terminus of the alpha chain, which is derived from the carboxyl end of the proenzyme. The autoendoproteolytic cleavage occurs by a canonical serine protease mechanism, in which the side chain hydroxyl group of the serine supplies its oxygen atom to form the C-terminus of the beta chain, while the remainder of the serine residue undergoes an oxidative deamination to produce ammonia and the pyruvoyl prosthetic group on the alpha chain. During this reaction, the Ser that is part of the protease active site of the proenzyme becomes the pyruvoyl prosthetic group, which constitutes an essential element of the active site of the mature decarboxylase.</text>
</comment>
<keyword evidence="8 12" id="KW-0594">Phospholipid biosynthesis</keyword>
<dbReference type="InterPro" id="IPR003817">
    <property type="entry name" value="PS_Dcarbxylase"/>
</dbReference>
<dbReference type="GO" id="GO:0004609">
    <property type="term" value="F:phosphatidylserine decarboxylase activity"/>
    <property type="evidence" value="ECO:0007669"/>
    <property type="project" value="UniProtKB-UniRule"/>
</dbReference>
<evidence type="ECO:0000256" key="10">
    <source>
        <dbReference type="ARBA" id="ARBA00023264"/>
    </source>
</evidence>
<dbReference type="EMBL" id="DXEV01000021">
    <property type="protein sequence ID" value="HIX56035.1"/>
    <property type="molecule type" value="Genomic_DNA"/>
</dbReference>
<evidence type="ECO:0000313" key="14">
    <source>
        <dbReference type="Proteomes" id="UP000886829"/>
    </source>
</evidence>
<evidence type="ECO:0000256" key="5">
    <source>
        <dbReference type="ARBA" id="ARBA00023098"/>
    </source>
</evidence>
<dbReference type="HAMAP" id="MF_00662">
    <property type="entry name" value="PS_decarb_PSD_B_type1"/>
    <property type="match status" value="1"/>
</dbReference>
<keyword evidence="11 12" id="KW-0670">Pyruvate</keyword>
<evidence type="ECO:0000256" key="1">
    <source>
        <dbReference type="ARBA" id="ARBA00005189"/>
    </source>
</evidence>
<comment type="subunit">
    <text evidence="12">Heterodimer of a large membrane-associated beta subunit and a small pyruvoyl-containing alpha subunit.</text>
</comment>
<dbReference type="PANTHER" id="PTHR10067">
    <property type="entry name" value="PHOSPHATIDYLSERINE DECARBOXYLASE"/>
    <property type="match status" value="1"/>
</dbReference>
<gene>
    <name evidence="12 13" type="primary">psd</name>
    <name evidence="13" type="ORF">H9850_01005</name>
</gene>
<feature type="chain" id="PRO_5039775285" description="Phosphatidylserine decarboxylase beta chain" evidence="12">
    <location>
        <begin position="1"/>
        <end position="248"/>
    </location>
</feature>
<evidence type="ECO:0000256" key="12">
    <source>
        <dbReference type="HAMAP-Rule" id="MF_00662"/>
    </source>
</evidence>
<dbReference type="InterPro" id="IPR033177">
    <property type="entry name" value="PSD-B"/>
</dbReference>
<evidence type="ECO:0000256" key="9">
    <source>
        <dbReference type="ARBA" id="ARBA00023239"/>
    </source>
</evidence>
<evidence type="ECO:0000256" key="8">
    <source>
        <dbReference type="ARBA" id="ARBA00023209"/>
    </source>
</evidence>
<sequence length="286" mass="31707">MFGFLLKVFEYLTPLSTLTYLSSKLTDAKLGGFTQWLIKKFADTYHIDTSECEQSDLKAYETFNDFFIRKLKPEARPIASSDQCIGVSPVDGTVGQAEEIRAGRLIQAKGIDYSLNALLGGRKEDVSLFEGGRFACIYLSPANYHRIHMPLDGKLLRTIHIPGRHFPVGKRNVSYMPDLFTKNERLVCIFETARGPLAVVMVGAALVGSIGTVWDGTVVRRSGIEVKDYSAKDLYFNRGDEIGHFKFGSTVITLFPKSLGDLDDSLESGHVIKMGEKLIANPKLGN</sequence>
<evidence type="ECO:0000256" key="7">
    <source>
        <dbReference type="ARBA" id="ARBA00023145"/>
    </source>
</evidence>
<comment type="pathway">
    <text evidence="1">Lipid metabolism.</text>
</comment>
<evidence type="ECO:0000256" key="3">
    <source>
        <dbReference type="ARBA" id="ARBA00022516"/>
    </source>
</evidence>
<dbReference type="EC" id="4.1.1.65" evidence="12"/>